<dbReference type="InterPro" id="IPR001763">
    <property type="entry name" value="Rhodanese-like_dom"/>
</dbReference>
<accession>G2J8A1</accession>
<keyword evidence="3" id="KW-1185">Reference proteome</keyword>
<dbReference type="SUPFAM" id="SSF52821">
    <property type="entry name" value="Rhodanese/Cell cycle control phosphatase"/>
    <property type="match status" value="1"/>
</dbReference>
<dbReference type="Proteomes" id="UP000054051">
    <property type="component" value="Unassembled WGS sequence"/>
</dbReference>
<protein>
    <submittedName>
        <fullName evidence="2">Putative rhodanese-related sulfurtransferase</fullName>
    </submittedName>
</protein>
<evidence type="ECO:0000313" key="3">
    <source>
        <dbReference type="Proteomes" id="UP000054051"/>
    </source>
</evidence>
<dbReference type="eggNOG" id="COG0607">
    <property type="taxonomic scope" value="Bacteria"/>
</dbReference>
<dbReference type="STRING" id="1070319.CAGGBEG34_10023"/>
<dbReference type="EMBL" id="CAFB01000036">
    <property type="protein sequence ID" value="CCD28998.1"/>
    <property type="molecule type" value="Genomic_DNA"/>
</dbReference>
<dbReference type="InterPro" id="IPR036873">
    <property type="entry name" value="Rhodanese-like_dom_sf"/>
</dbReference>
<name>G2J8A1_9BURK</name>
<reference evidence="2 3" key="1">
    <citation type="submission" date="2011-08" db="EMBL/GenBank/DDBJ databases">
        <title>The genome of the obligate endobacterium of an arbuscular mycorrhizal fungus reveals an interphylum network of nutritional interactions.</title>
        <authorList>
            <person name="Ghignone S."/>
            <person name="Salvioli A."/>
            <person name="Anca I."/>
            <person name="Lumini E."/>
            <person name="Ortu G."/>
            <person name="Petiti L."/>
            <person name="Cruveiller S."/>
            <person name="Bianciotto V."/>
            <person name="Piffanelli P."/>
            <person name="Lanfranco L."/>
            <person name="Bonfante P."/>
        </authorList>
    </citation>
    <scope>NUCLEOTIDE SEQUENCE [LARGE SCALE GENOMIC DNA]</scope>
    <source>
        <strain evidence="2 3">BEG34</strain>
    </source>
</reference>
<proteinExistence type="predicted"/>
<dbReference type="PROSITE" id="PS50206">
    <property type="entry name" value="RHODANESE_3"/>
    <property type="match status" value="1"/>
</dbReference>
<gene>
    <name evidence="2" type="ORF">CAGGBEG34_10023</name>
</gene>
<dbReference type="CDD" id="cd00158">
    <property type="entry name" value="RHOD"/>
    <property type="match status" value="1"/>
</dbReference>
<dbReference type="PANTHER" id="PTHR43031:SF18">
    <property type="entry name" value="RHODANESE-RELATED SULFURTRANSFERASES"/>
    <property type="match status" value="1"/>
</dbReference>
<dbReference type="Gene3D" id="3.40.250.10">
    <property type="entry name" value="Rhodanese-like domain"/>
    <property type="match status" value="1"/>
</dbReference>
<dbReference type="GO" id="GO:0016740">
    <property type="term" value="F:transferase activity"/>
    <property type="evidence" value="ECO:0007669"/>
    <property type="project" value="UniProtKB-KW"/>
</dbReference>
<organism evidence="2 3">
    <name type="scientific">Candidatus Glomeribacter gigasporarum BEG34</name>
    <dbReference type="NCBI Taxonomy" id="1070319"/>
    <lineage>
        <taxon>Bacteria</taxon>
        <taxon>Pseudomonadati</taxon>
        <taxon>Pseudomonadota</taxon>
        <taxon>Betaproteobacteria</taxon>
        <taxon>Burkholderiales</taxon>
        <taxon>Burkholderiaceae</taxon>
        <taxon>Candidatus Glomeribacter</taxon>
    </lineage>
</organism>
<dbReference type="PANTHER" id="PTHR43031">
    <property type="entry name" value="FAD-DEPENDENT OXIDOREDUCTASE"/>
    <property type="match status" value="1"/>
</dbReference>
<evidence type="ECO:0000313" key="2">
    <source>
        <dbReference type="EMBL" id="CCD28998.1"/>
    </source>
</evidence>
<dbReference type="SMART" id="SM00450">
    <property type="entry name" value="RHOD"/>
    <property type="match status" value="1"/>
</dbReference>
<dbReference type="InterPro" id="IPR050229">
    <property type="entry name" value="GlpE_sulfurtransferase"/>
</dbReference>
<dbReference type="Pfam" id="PF00581">
    <property type="entry name" value="Rhodanese"/>
    <property type="match status" value="1"/>
</dbReference>
<sequence>MNLILIAAAAISGALLVWPMLTRRARALSIAQATQLINRRNALVIDVRSADEYQCGHLPRARRIGLDELQSRIARIAKNKNHPVLLVCQTGVRTRRAEATLKQMGYTEVFGLQGGLAAWQAAGLPLVQQ</sequence>
<evidence type="ECO:0000259" key="1">
    <source>
        <dbReference type="PROSITE" id="PS50206"/>
    </source>
</evidence>
<feature type="domain" description="Rhodanese" evidence="1">
    <location>
        <begin position="38"/>
        <end position="128"/>
    </location>
</feature>
<keyword evidence="2" id="KW-0808">Transferase</keyword>
<comment type="caution">
    <text evidence="2">The sequence shown here is derived from an EMBL/GenBank/DDBJ whole genome shotgun (WGS) entry which is preliminary data.</text>
</comment>
<dbReference type="AlphaFoldDB" id="G2J8A1"/>